<evidence type="ECO:0008006" key="3">
    <source>
        <dbReference type="Google" id="ProtNLM"/>
    </source>
</evidence>
<dbReference type="Pfam" id="PF11832">
    <property type="entry name" value="DUF3352"/>
    <property type="match status" value="1"/>
</dbReference>
<protein>
    <recommendedName>
        <fullName evidence="3">DUF3352 domain-containing protein</fullName>
    </recommendedName>
</protein>
<dbReference type="AlphaFoldDB" id="B4VUL8"/>
<dbReference type="eggNOG" id="COG3827">
    <property type="taxonomic scope" value="Bacteria"/>
</dbReference>
<proteinExistence type="predicted"/>
<gene>
    <name evidence="1" type="ORF">MC7420_4001</name>
</gene>
<evidence type="ECO:0000313" key="1">
    <source>
        <dbReference type="EMBL" id="EDX74477.1"/>
    </source>
</evidence>
<accession>B4VUL8</accession>
<dbReference type="OrthoDB" id="451203at2"/>
<dbReference type="STRING" id="118168.MC7420_4001"/>
<evidence type="ECO:0000313" key="2">
    <source>
        <dbReference type="Proteomes" id="UP000003835"/>
    </source>
</evidence>
<dbReference type="InterPro" id="IPR021787">
    <property type="entry name" value="DUF3352"/>
</dbReference>
<keyword evidence="2" id="KW-1185">Reference proteome</keyword>
<sequence length="549" mass="59649">MSFKKFLAIGTTLVLVGGGAAYLYAKGFWGVADTPAASAKVIPDEAVMAGFISTDPQSWMKLQKFGTPELQTLVNQSLENLQAETFKDSQISYEEDLKPWLGNVMVAVLPTTSAEAVEDSNLLTVVTIKNKFSLLKFANQLKTEEKLGRTDEIDYNGFTIVETIDEGQTFYSAVLRQHLVISEDLKPVQLAIDSYKGEPSLASEGNIAKLFSQDMDLLNPVAKFYIPDYTAFVQEMVANNPGVAPLPPATLEQLQAFKSVKMGVGIDDVGIRLKTIANVEPSDIQVEFQPNPGQIISQFPASTMMLLTGNGISQGWEIMSQSAQTDPQLQQGLNSLRSAANSINLDVDQDIFGWMDGEFAIGVIPSREGILAPIGFGGVIVFQTSDRATAQATLTQLDTLAQQNTIQVSPTTVQGESVTEWTIPGQGTWLGHGWLNQNSLFIAIGEPIVEKMLANPEPSLDQSESFITVTEALPESNSGYFYLDMDKTMTVVNDFLENTTPDTPEPDPDTQTALAILNSVQGIGGTVTQDNPSTHIFEMIVTLKPKTEN</sequence>
<dbReference type="RefSeq" id="WP_006102323.1">
    <property type="nucleotide sequence ID" value="NZ_DS989853.1"/>
</dbReference>
<dbReference type="HOGENOM" id="CLU_029185_0_0_3"/>
<dbReference type="EMBL" id="DS989853">
    <property type="protein sequence ID" value="EDX74477.1"/>
    <property type="molecule type" value="Genomic_DNA"/>
</dbReference>
<name>B4VUL8_9CYAN</name>
<organism evidence="1 2">
    <name type="scientific">Coleofasciculus chthonoplastes PCC 7420</name>
    <dbReference type="NCBI Taxonomy" id="118168"/>
    <lineage>
        <taxon>Bacteria</taxon>
        <taxon>Bacillati</taxon>
        <taxon>Cyanobacteriota</taxon>
        <taxon>Cyanophyceae</taxon>
        <taxon>Coleofasciculales</taxon>
        <taxon>Coleofasciculaceae</taxon>
        <taxon>Coleofasciculus</taxon>
    </lineage>
</organism>
<reference evidence="1 2" key="1">
    <citation type="submission" date="2008-07" db="EMBL/GenBank/DDBJ databases">
        <authorList>
            <person name="Tandeau de Marsac N."/>
            <person name="Ferriera S."/>
            <person name="Johnson J."/>
            <person name="Kravitz S."/>
            <person name="Beeson K."/>
            <person name="Sutton G."/>
            <person name="Rogers Y.-H."/>
            <person name="Friedman R."/>
            <person name="Frazier M."/>
            <person name="Venter J.C."/>
        </authorList>
    </citation>
    <scope>NUCLEOTIDE SEQUENCE [LARGE SCALE GENOMIC DNA]</scope>
    <source>
        <strain evidence="1 2">PCC 7420</strain>
    </source>
</reference>
<dbReference type="Proteomes" id="UP000003835">
    <property type="component" value="Unassembled WGS sequence"/>
</dbReference>